<dbReference type="Pfam" id="PF01735">
    <property type="entry name" value="PLA2_B"/>
    <property type="match status" value="1"/>
</dbReference>
<proteinExistence type="inferred from homology"/>
<evidence type="ECO:0000256" key="6">
    <source>
        <dbReference type="ARBA" id="ARBA00023098"/>
    </source>
</evidence>
<dbReference type="PROSITE" id="PS51210">
    <property type="entry name" value="PLA2C"/>
    <property type="match status" value="1"/>
</dbReference>
<dbReference type="EC" id="3.1.1.5" evidence="2 9"/>
<dbReference type="InterPro" id="IPR002642">
    <property type="entry name" value="LysoPLipase_cat_dom"/>
</dbReference>
<keyword evidence="4 8" id="KW-0378">Hydrolase</keyword>
<dbReference type="GO" id="GO:0005886">
    <property type="term" value="C:plasma membrane"/>
    <property type="evidence" value="ECO:0007669"/>
    <property type="project" value="TreeGrafter"/>
</dbReference>
<feature type="signal peptide" evidence="9">
    <location>
        <begin position="1"/>
        <end position="20"/>
    </location>
</feature>
<evidence type="ECO:0000256" key="8">
    <source>
        <dbReference type="PROSITE-ProRule" id="PRU00555"/>
    </source>
</evidence>
<evidence type="ECO:0000256" key="1">
    <source>
        <dbReference type="ARBA" id="ARBA00008780"/>
    </source>
</evidence>
<dbReference type="SUPFAM" id="SSF52151">
    <property type="entry name" value="FabD/lysophospholipase-like"/>
    <property type="match status" value="1"/>
</dbReference>
<dbReference type="EMBL" id="CP059273">
    <property type="protein sequence ID" value="QLQ82185.1"/>
    <property type="molecule type" value="Genomic_DNA"/>
</dbReference>
<keyword evidence="6 8" id="KW-0443">Lipid metabolism</keyword>
<keyword evidence="7" id="KW-0325">Glycoprotein</keyword>
<dbReference type="GO" id="GO:0046475">
    <property type="term" value="P:glycerophospholipid catabolic process"/>
    <property type="evidence" value="ECO:0007669"/>
    <property type="project" value="TreeGrafter"/>
</dbReference>
<dbReference type="PANTHER" id="PTHR10728">
    <property type="entry name" value="CYTOSOLIC PHOSPHOLIPASE A2"/>
    <property type="match status" value="1"/>
</dbReference>
<dbReference type="InterPro" id="IPR016035">
    <property type="entry name" value="Acyl_Trfase/lysoPLipase"/>
</dbReference>
<sequence>MKLARLSGLVSILTVSVVNAADLQSSPYAPVEVPCDASIQLVRKADGLSQNETDWLEKRDSHTQDALRNFLESATSNFSNNSLISRLFSDNSNAPRVAVACSGGGYRAMLSGAGMIAAMDDRTEGANEHGLGGLLQATTYLAGLSGGSWLVGSLAYNNWTSVQDIINHTSEANSIWNITASLASPGGTNSTLTNETWSIIMSDVISKQQAGYPVTITDYWGRALSYGFFPNAADGGVAYQWSSLRDNNIFRNGEMPFPISVADFRSPNTVTTYSNSTIFEFNPFEMGSWDENLHAFTDLKYLGTNVFNGVPITKGKCVTGFDNVGFVVGTSSSLFSPIMSPAIGILLNEGPLATVFAKAMGNDSNDVANYSPNPFRGIDLGYNSTASFSSDDYLYLADGGEDGETIPLAPLLQKEREVDIIFAFDNSADTPNGWPNGSALINTYKRQFTPQGRGMPFPHIPSSDEFVQLHLNERPVFFGCDANDLSDLDHVPPLVIYVPNAYHSFNSNQSTFKLAYDERERLGLIRNGFEATTRGNLTEDVRFRGCVACAIMRRQQERLNEPLPEECAKCFTDYCWDNKASNVTGNAWSNSSYTLSSTSGSTITLTPTSSAGSSSTSSASFAHNTSTLQNAAWRSGQTTYNIRPLVVMVCLFVVVSCNI</sequence>
<keyword evidence="3 9" id="KW-0732">Signal</keyword>
<evidence type="ECO:0000256" key="3">
    <source>
        <dbReference type="ARBA" id="ARBA00022729"/>
    </source>
</evidence>
<evidence type="ECO:0000256" key="7">
    <source>
        <dbReference type="ARBA" id="ARBA00023180"/>
    </source>
</evidence>
<dbReference type="GO" id="GO:0005829">
    <property type="term" value="C:cytosol"/>
    <property type="evidence" value="ECO:0007669"/>
    <property type="project" value="TreeGrafter"/>
</dbReference>
<dbReference type="OrthoDB" id="4084751at2759"/>
<feature type="domain" description="PLA2c" evidence="10">
    <location>
        <begin position="34"/>
        <end position="581"/>
    </location>
</feature>
<reference evidence="11 12" key="1">
    <citation type="submission" date="2020-06" db="EMBL/GenBank/DDBJ databases">
        <title>The yeast mating-type switching endonuclease HO is a domesticated member of an unorthodox homing genetic element family.</title>
        <authorList>
            <person name="Coughlan A.Y."/>
            <person name="Lombardi L."/>
            <person name="Braun-Galleani S."/>
            <person name="Martos A.R."/>
            <person name="Galeote V."/>
            <person name="Bigey F."/>
            <person name="Dequin S."/>
            <person name="Byrne K.P."/>
            <person name="Wolfe K.H."/>
        </authorList>
    </citation>
    <scope>NUCLEOTIDE SEQUENCE [LARGE SCALE GENOMIC DNA]</scope>
    <source>
        <strain evidence="11 12">CBS2947</strain>
    </source>
</reference>
<dbReference type="GO" id="GO:0005576">
    <property type="term" value="C:extracellular region"/>
    <property type="evidence" value="ECO:0007669"/>
    <property type="project" value="TreeGrafter"/>
</dbReference>
<accession>A0A7H9I004</accession>
<evidence type="ECO:0000313" key="11">
    <source>
        <dbReference type="EMBL" id="QLQ82185.1"/>
    </source>
</evidence>
<dbReference type="AlphaFoldDB" id="A0A7H9I004"/>
<comment type="similarity">
    <text evidence="1 9">Belongs to the lysophospholipase family.</text>
</comment>
<evidence type="ECO:0000256" key="4">
    <source>
        <dbReference type="ARBA" id="ARBA00022801"/>
    </source>
</evidence>
<gene>
    <name evidence="11" type="ORF">HG537_0G04400</name>
</gene>
<evidence type="ECO:0000256" key="5">
    <source>
        <dbReference type="ARBA" id="ARBA00022963"/>
    </source>
</evidence>
<organism evidence="11 12">
    <name type="scientific">Torulaspora globosa</name>
    <dbReference type="NCBI Taxonomy" id="48254"/>
    <lineage>
        <taxon>Eukaryota</taxon>
        <taxon>Fungi</taxon>
        <taxon>Dikarya</taxon>
        <taxon>Ascomycota</taxon>
        <taxon>Saccharomycotina</taxon>
        <taxon>Saccharomycetes</taxon>
        <taxon>Saccharomycetales</taxon>
        <taxon>Saccharomycetaceae</taxon>
        <taxon>Torulaspora</taxon>
    </lineage>
</organism>
<dbReference type="Gene3D" id="3.40.1090.10">
    <property type="entry name" value="Cytosolic phospholipase A2 catalytic domain"/>
    <property type="match status" value="1"/>
</dbReference>
<feature type="chain" id="PRO_5029032076" description="Lysophospholipase" evidence="9">
    <location>
        <begin position="21"/>
        <end position="659"/>
    </location>
</feature>
<dbReference type="SMART" id="SM00022">
    <property type="entry name" value="PLAc"/>
    <property type="match status" value="1"/>
</dbReference>
<dbReference type="GO" id="GO:0004623">
    <property type="term" value="F:phospholipase A2 activity"/>
    <property type="evidence" value="ECO:0007669"/>
    <property type="project" value="TreeGrafter"/>
</dbReference>
<dbReference type="GO" id="GO:0004622">
    <property type="term" value="F:phosphatidylcholine lysophospholipase activity"/>
    <property type="evidence" value="ECO:0007669"/>
    <property type="project" value="UniProtKB-EC"/>
</dbReference>
<keyword evidence="5 8" id="KW-0442">Lipid degradation</keyword>
<evidence type="ECO:0000313" key="12">
    <source>
        <dbReference type="Proteomes" id="UP000510647"/>
    </source>
</evidence>
<name>A0A7H9I004_9SACH</name>
<dbReference type="PANTHER" id="PTHR10728:SF33">
    <property type="entry name" value="LYSOPHOSPHOLIPASE 1-RELATED"/>
    <property type="match status" value="1"/>
</dbReference>
<evidence type="ECO:0000256" key="2">
    <source>
        <dbReference type="ARBA" id="ARBA00013274"/>
    </source>
</evidence>
<comment type="catalytic activity">
    <reaction evidence="9">
        <text>a 1-acyl-sn-glycero-3-phosphocholine + H2O = sn-glycerol 3-phosphocholine + a fatty acid + H(+)</text>
        <dbReference type="Rhea" id="RHEA:15177"/>
        <dbReference type="ChEBI" id="CHEBI:15377"/>
        <dbReference type="ChEBI" id="CHEBI:15378"/>
        <dbReference type="ChEBI" id="CHEBI:16870"/>
        <dbReference type="ChEBI" id="CHEBI:28868"/>
        <dbReference type="ChEBI" id="CHEBI:58168"/>
        <dbReference type="EC" id="3.1.1.5"/>
    </reaction>
</comment>
<dbReference type="FunFam" id="3.40.1090.10:FF:000010">
    <property type="entry name" value="Lysophospholipase"/>
    <property type="match status" value="1"/>
</dbReference>
<keyword evidence="12" id="KW-1185">Reference proteome</keyword>
<evidence type="ECO:0000256" key="9">
    <source>
        <dbReference type="RuleBase" id="RU362103"/>
    </source>
</evidence>
<protein>
    <recommendedName>
        <fullName evidence="2 9">Lysophospholipase</fullName>
        <ecNumber evidence="2 9">3.1.1.5</ecNumber>
    </recommendedName>
</protein>
<dbReference type="Proteomes" id="UP000510647">
    <property type="component" value="Chromosome 7"/>
</dbReference>
<evidence type="ECO:0000259" key="10">
    <source>
        <dbReference type="PROSITE" id="PS51210"/>
    </source>
</evidence>
<dbReference type="GO" id="GO:0005783">
    <property type="term" value="C:endoplasmic reticulum"/>
    <property type="evidence" value="ECO:0007669"/>
    <property type="project" value="TreeGrafter"/>
</dbReference>